<keyword evidence="3" id="KW-0963">Cytoplasm</keyword>
<comment type="subcellular location">
    <subcellularLocation>
        <location evidence="1">Cytoplasm</location>
    </subcellularLocation>
</comment>
<dbReference type="GO" id="GO:0008982">
    <property type="term" value="F:protein-N(PI)-phosphohistidine-sugar phosphotransferase activity"/>
    <property type="evidence" value="ECO:0007669"/>
    <property type="project" value="InterPro"/>
</dbReference>
<reference evidence="9 10" key="1">
    <citation type="submission" date="2019-01" db="EMBL/GenBank/DDBJ databases">
        <title>Vagococcus silagei sp. nov. isolated from brewer's grain.</title>
        <authorList>
            <person name="Guu J.-R."/>
        </authorList>
    </citation>
    <scope>NUCLEOTIDE SEQUENCE [LARGE SCALE GENOMIC DNA]</scope>
    <source>
        <strain evidence="9 10">2B-2</strain>
    </source>
</reference>
<dbReference type="RefSeq" id="WP_136137689.1">
    <property type="nucleotide sequence ID" value="NZ_SDGV01000026.1"/>
</dbReference>
<feature type="domain" description="PTS EIIB type-4" evidence="8">
    <location>
        <begin position="1"/>
        <end position="157"/>
    </location>
</feature>
<comment type="caution">
    <text evidence="9">The sequence shown here is derived from an EMBL/GenBank/DDBJ whole genome shotgun (WGS) entry which is preliminary data.</text>
</comment>
<evidence type="ECO:0000256" key="2">
    <source>
        <dbReference type="ARBA" id="ARBA00022448"/>
    </source>
</evidence>
<dbReference type="InterPro" id="IPR004720">
    <property type="entry name" value="PTS_IIB_sorbose-sp"/>
</dbReference>
<dbReference type="OrthoDB" id="9788818at2"/>
<evidence type="ECO:0000259" key="8">
    <source>
        <dbReference type="PROSITE" id="PS51101"/>
    </source>
</evidence>
<dbReference type="GO" id="GO:0016301">
    <property type="term" value="F:kinase activity"/>
    <property type="evidence" value="ECO:0007669"/>
    <property type="project" value="UniProtKB-KW"/>
</dbReference>
<evidence type="ECO:0000313" key="9">
    <source>
        <dbReference type="EMBL" id="THB60350.1"/>
    </source>
</evidence>
<evidence type="ECO:0000256" key="4">
    <source>
        <dbReference type="ARBA" id="ARBA00022597"/>
    </source>
</evidence>
<dbReference type="SUPFAM" id="SSF52728">
    <property type="entry name" value="PTS IIb component"/>
    <property type="match status" value="1"/>
</dbReference>
<evidence type="ECO:0000313" key="10">
    <source>
        <dbReference type="Proteomes" id="UP000310506"/>
    </source>
</evidence>
<dbReference type="InterPro" id="IPR036667">
    <property type="entry name" value="PTS_IIB_sorbose-sp_sf"/>
</dbReference>
<protein>
    <submittedName>
        <fullName evidence="9">PTS mannose/fructose/sorbose transporter subunit IIB</fullName>
    </submittedName>
</protein>
<dbReference type="AlphaFoldDB" id="A0A4S3B3K9"/>
<dbReference type="Proteomes" id="UP000310506">
    <property type="component" value="Unassembled WGS sequence"/>
</dbReference>
<evidence type="ECO:0000256" key="5">
    <source>
        <dbReference type="ARBA" id="ARBA00022679"/>
    </source>
</evidence>
<evidence type="ECO:0000256" key="6">
    <source>
        <dbReference type="ARBA" id="ARBA00022683"/>
    </source>
</evidence>
<keyword evidence="5" id="KW-0808">Transferase</keyword>
<dbReference type="GO" id="GO:0005737">
    <property type="term" value="C:cytoplasm"/>
    <property type="evidence" value="ECO:0007669"/>
    <property type="project" value="UniProtKB-SubCell"/>
</dbReference>
<dbReference type="Gene3D" id="3.40.35.10">
    <property type="entry name" value="Phosphotransferase system, sorbose subfamily IIB component"/>
    <property type="match status" value="1"/>
</dbReference>
<keyword evidence="2" id="KW-0813">Transport</keyword>
<evidence type="ECO:0000256" key="7">
    <source>
        <dbReference type="ARBA" id="ARBA00022777"/>
    </source>
</evidence>
<organism evidence="9 10">
    <name type="scientific">Vagococcus silagei</name>
    <dbReference type="NCBI Taxonomy" id="2508885"/>
    <lineage>
        <taxon>Bacteria</taxon>
        <taxon>Bacillati</taxon>
        <taxon>Bacillota</taxon>
        <taxon>Bacilli</taxon>
        <taxon>Lactobacillales</taxon>
        <taxon>Enterococcaceae</taxon>
        <taxon>Vagococcus</taxon>
    </lineage>
</organism>
<accession>A0A4S3B3K9</accession>
<evidence type="ECO:0000256" key="3">
    <source>
        <dbReference type="ARBA" id="ARBA00022490"/>
    </source>
</evidence>
<proteinExistence type="predicted"/>
<evidence type="ECO:0000256" key="1">
    <source>
        <dbReference type="ARBA" id="ARBA00004496"/>
    </source>
</evidence>
<dbReference type="PROSITE" id="PS51101">
    <property type="entry name" value="PTS_EIIB_TYPE_4"/>
    <property type="match status" value="1"/>
</dbReference>
<sequence length="157" mass="17513">MIQLVRIDDRLLHGQVAYSWKAELGYEAIVIVSNSAAEDNIRKAAIKMAKPDGVKLAIRNEEEAVALLKNSKLEALNVFVVVDSIQTADYVLRALDQKVKLNIGGIQKADNKEPLASFAYVTNDDKQMLRDLEADGFDIEFKLVPSDKPKKLTELDK</sequence>
<dbReference type="GO" id="GO:0009401">
    <property type="term" value="P:phosphoenolpyruvate-dependent sugar phosphotransferase system"/>
    <property type="evidence" value="ECO:0007669"/>
    <property type="project" value="UniProtKB-KW"/>
</dbReference>
<name>A0A4S3B3K9_9ENTE</name>
<keyword evidence="6" id="KW-0598">Phosphotransferase system</keyword>
<keyword evidence="7" id="KW-0418">Kinase</keyword>
<dbReference type="EMBL" id="SDGV01000026">
    <property type="protein sequence ID" value="THB60350.1"/>
    <property type="molecule type" value="Genomic_DNA"/>
</dbReference>
<keyword evidence="10" id="KW-1185">Reference proteome</keyword>
<keyword evidence="4" id="KW-0762">Sugar transport</keyword>
<dbReference type="Pfam" id="PF03830">
    <property type="entry name" value="PTSIIB_sorb"/>
    <property type="match status" value="1"/>
</dbReference>
<gene>
    <name evidence="9" type="ORF">ESZ54_10900</name>
</gene>